<keyword evidence="3" id="KW-0378">Hydrolase</keyword>
<dbReference type="RefSeq" id="XP_002176850.1">
    <property type="nucleotide sequence ID" value="XM_002176814.1"/>
</dbReference>
<feature type="domain" description="Helicase ATP-binding" evidence="8">
    <location>
        <begin position="18"/>
        <end position="206"/>
    </location>
</feature>
<dbReference type="EMBL" id="CM000605">
    <property type="protein sequence ID" value="EEC51313.1"/>
    <property type="molecule type" value="Genomic_DNA"/>
</dbReference>
<evidence type="ECO:0000256" key="3">
    <source>
        <dbReference type="ARBA" id="ARBA00022801"/>
    </source>
</evidence>
<proteinExistence type="inferred from homology"/>
<evidence type="ECO:0000259" key="8">
    <source>
        <dbReference type="PROSITE" id="PS51192"/>
    </source>
</evidence>
<dbReference type="GO" id="GO:0009378">
    <property type="term" value="F:four-way junction helicase activity"/>
    <property type="evidence" value="ECO:0007669"/>
    <property type="project" value="TreeGrafter"/>
</dbReference>
<dbReference type="InterPro" id="IPR001650">
    <property type="entry name" value="Helicase_C-like"/>
</dbReference>
<dbReference type="PaxDb" id="2850-Phatr9529"/>
<dbReference type="GO" id="GO:0000724">
    <property type="term" value="P:double-strand break repair via homologous recombination"/>
    <property type="evidence" value="ECO:0007669"/>
    <property type="project" value="TreeGrafter"/>
</dbReference>
<dbReference type="GO" id="GO:0016787">
    <property type="term" value="F:hydrolase activity"/>
    <property type="evidence" value="ECO:0007669"/>
    <property type="project" value="UniProtKB-KW"/>
</dbReference>
<comment type="similarity">
    <text evidence="1">Belongs to the helicase family. RecQ subfamily.</text>
</comment>
<dbReference type="KEGG" id="pti:PHATRDRAFT_9529"/>
<evidence type="ECO:0000256" key="4">
    <source>
        <dbReference type="ARBA" id="ARBA00022806"/>
    </source>
</evidence>
<organism evidence="10 11">
    <name type="scientific">Phaeodactylum tricornutum (strain CCAP 1055/1)</name>
    <dbReference type="NCBI Taxonomy" id="556484"/>
    <lineage>
        <taxon>Eukaryota</taxon>
        <taxon>Sar</taxon>
        <taxon>Stramenopiles</taxon>
        <taxon>Ochrophyta</taxon>
        <taxon>Bacillariophyta</taxon>
        <taxon>Bacillariophyceae</taxon>
        <taxon>Bacillariophycidae</taxon>
        <taxon>Naviculales</taxon>
        <taxon>Phaeodactylaceae</taxon>
        <taxon>Phaeodactylum</taxon>
    </lineage>
</organism>
<sequence>MKEVFGIRKLRHLQPKSIECFLRRQSHIVVMATGGGKSLCYQLPALVLGGTTIVVSPLIALMNDQVKALCDKGIAAAVISSSIEDRDNTDTMERLLGRNLQAQQAISGKIVRYPPIVLLYCTPEQIQTGRFRSILKELHQGKRLTGFAIDEAHCLSSWGHDFRPAYRNLGYLRDTFPDIPCIACTATATSKVIVDIQETLRMRSAPLYLGSFDRKNIFYKVRYRDALNATNSAKENNSPCSGIIYVHKREETMNLATTIASYTGLRVEGYHGAMKAADRTRIQQAWTSGEVQIAIATVAFGMGIDLAHVRYVVHWSMAKTVEGFYQESGRAGRDGLAAYSLLYFSKDD</sequence>
<dbReference type="GO" id="GO:0043138">
    <property type="term" value="F:3'-5' DNA helicase activity"/>
    <property type="evidence" value="ECO:0007669"/>
    <property type="project" value="UniProtKB-EC"/>
</dbReference>
<dbReference type="PROSITE" id="PS51192">
    <property type="entry name" value="HELICASE_ATP_BIND_1"/>
    <property type="match status" value="1"/>
</dbReference>
<evidence type="ECO:0000256" key="5">
    <source>
        <dbReference type="ARBA" id="ARBA00022840"/>
    </source>
</evidence>
<accession>B7FQC4</accession>
<dbReference type="Pfam" id="PF00271">
    <property type="entry name" value="Helicase_C"/>
    <property type="match status" value="1"/>
</dbReference>
<dbReference type="FunCoup" id="B7FQC4">
    <property type="interactions" value="368"/>
</dbReference>
<dbReference type="SMART" id="SM00490">
    <property type="entry name" value="HELICc"/>
    <property type="match status" value="1"/>
</dbReference>
<reference evidence="10 11" key="1">
    <citation type="journal article" date="2008" name="Nature">
        <title>The Phaeodactylum genome reveals the evolutionary history of diatom genomes.</title>
        <authorList>
            <person name="Bowler C."/>
            <person name="Allen A.E."/>
            <person name="Badger J.H."/>
            <person name="Grimwood J."/>
            <person name="Jabbari K."/>
            <person name="Kuo A."/>
            <person name="Maheswari U."/>
            <person name="Martens C."/>
            <person name="Maumus F."/>
            <person name="Otillar R.P."/>
            <person name="Rayko E."/>
            <person name="Salamov A."/>
            <person name="Vandepoele K."/>
            <person name="Beszteri B."/>
            <person name="Gruber A."/>
            <person name="Heijde M."/>
            <person name="Katinka M."/>
            <person name="Mock T."/>
            <person name="Valentin K."/>
            <person name="Verret F."/>
            <person name="Berges J.A."/>
            <person name="Brownlee C."/>
            <person name="Cadoret J.P."/>
            <person name="Chiovitti A."/>
            <person name="Choi C.J."/>
            <person name="Coesel S."/>
            <person name="De Martino A."/>
            <person name="Detter J.C."/>
            <person name="Durkin C."/>
            <person name="Falciatore A."/>
            <person name="Fournet J."/>
            <person name="Haruta M."/>
            <person name="Huysman M.J."/>
            <person name="Jenkins B.D."/>
            <person name="Jiroutova K."/>
            <person name="Jorgensen R.E."/>
            <person name="Joubert Y."/>
            <person name="Kaplan A."/>
            <person name="Kroger N."/>
            <person name="Kroth P.G."/>
            <person name="La Roche J."/>
            <person name="Lindquist E."/>
            <person name="Lommer M."/>
            <person name="Martin-Jezequel V."/>
            <person name="Lopez P.J."/>
            <person name="Lucas S."/>
            <person name="Mangogna M."/>
            <person name="McGinnis K."/>
            <person name="Medlin L.K."/>
            <person name="Montsant A."/>
            <person name="Oudot-Le Secq M.P."/>
            <person name="Napoli C."/>
            <person name="Obornik M."/>
            <person name="Parker M.S."/>
            <person name="Petit J.L."/>
            <person name="Porcel B.M."/>
            <person name="Poulsen N."/>
            <person name="Robison M."/>
            <person name="Rychlewski L."/>
            <person name="Rynearson T.A."/>
            <person name="Schmutz J."/>
            <person name="Shapiro H."/>
            <person name="Siaut M."/>
            <person name="Stanley M."/>
            <person name="Sussman M.R."/>
            <person name="Taylor A.R."/>
            <person name="Vardi A."/>
            <person name="von Dassow P."/>
            <person name="Vyverman W."/>
            <person name="Willis A."/>
            <person name="Wyrwicz L.S."/>
            <person name="Rokhsar D.S."/>
            <person name="Weissenbach J."/>
            <person name="Armbrust E.V."/>
            <person name="Green B.R."/>
            <person name="Van de Peer Y."/>
            <person name="Grigoriev I.V."/>
        </authorList>
    </citation>
    <scope>NUCLEOTIDE SEQUENCE [LARGE SCALE GENOMIC DNA]</scope>
    <source>
        <strain evidence="10 11">CCAP 1055/1</strain>
    </source>
</reference>
<dbReference type="AlphaFoldDB" id="B7FQC4"/>
<dbReference type="PANTHER" id="PTHR13710:SF155">
    <property type="entry name" value="ATP-DEPENDENT DNA HELICASE Q-LIKE 3"/>
    <property type="match status" value="1"/>
</dbReference>
<dbReference type="SUPFAM" id="SSF52540">
    <property type="entry name" value="P-loop containing nucleoside triphosphate hydrolases"/>
    <property type="match status" value="1"/>
</dbReference>
<dbReference type="GO" id="GO:0003676">
    <property type="term" value="F:nucleic acid binding"/>
    <property type="evidence" value="ECO:0007669"/>
    <property type="project" value="InterPro"/>
</dbReference>
<evidence type="ECO:0000256" key="1">
    <source>
        <dbReference type="ARBA" id="ARBA00005446"/>
    </source>
</evidence>
<dbReference type="NCBIfam" id="TIGR00614">
    <property type="entry name" value="recQ_fam"/>
    <property type="match status" value="1"/>
</dbReference>
<dbReference type="FunFam" id="3.40.50.300:FF:001389">
    <property type="entry name" value="ATP-dependent DNA helicase RecQ"/>
    <property type="match status" value="1"/>
</dbReference>
<dbReference type="InterPro" id="IPR011545">
    <property type="entry name" value="DEAD/DEAH_box_helicase_dom"/>
</dbReference>
<gene>
    <name evidence="10" type="ORF">PHATRDRAFT_9529</name>
</gene>
<dbReference type="PROSITE" id="PS51194">
    <property type="entry name" value="HELICASE_CTER"/>
    <property type="match status" value="1"/>
</dbReference>
<dbReference type="EC" id="5.6.2.4" evidence="7"/>
<evidence type="ECO:0000256" key="7">
    <source>
        <dbReference type="ARBA" id="ARBA00034808"/>
    </source>
</evidence>
<keyword evidence="2" id="KW-0547">Nucleotide-binding</keyword>
<reference evidence="11" key="2">
    <citation type="submission" date="2008-08" db="EMBL/GenBank/DDBJ databases">
        <authorList>
            <consortium name="Diatom Consortium"/>
            <person name="Grigoriev I."/>
            <person name="Grimwood J."/>
            <person name="Kuo A."/>
            <person name="Otillar R.P."/>
            <person name="Salamov A."/>
            <person name="Detter J.C."/>
            <person name="Lindquist E."/>
            <person name="Shapiro H."/>
            <person name="Lucas S."/>
            <person name="Glavina del Rio T."/>
            <person name="Pitluck S."/>
            <person name="Rokhsar D."/>
            <person name="Bowler C."/>
        </authorList>
    </citation>
    <scope>GENOME REANNOTATION</scope>
    <source>
        <strain evidence="11">CCAP 1055/1</strain>
    </source>
</reference>
<dbReference type="Proteomes" id="UP000000759">
    <property type="component" value="Chromosome 1"/>
</dbReference>
<dbReference type="InterPro" id="IPR027417">
    <property type="entry name" value="P-loop_NTPase"/>
</dbReference>
<protein>
    <recommendedName>
        <fullName evidence="7">DNA 3'-5' helicase</fullName>
        <ecNumber evidence="7">5.6.2.4</ecNumber>
    </recommendedName>
</protein>
<evidence type="ECO:0000256" key="2">
    <source>
        <dbReference type="ARBA" id="ARBA00022741"/>
    </source>
</evidence>
<dbReference type="Pfam" id="PF00270">
    <property type="entry name" value="DEAD"/>
    <property type="match status" value="1"/>
</dbReference>
<comment type="catalytic activity">
    <reaction evidence="6">
        <text>Couples ATP hydrolysis with the unwinding of duplex DNA by translocating in the 3'-5' direction.</text>
        <dbReference type="EC" id="5.6.2.4"/>
    </reaction>
</comment>
<evidence type="ECO:0000259" key="9">
    <source>
        <dbReference type="PROSITE" id="PS51194"/>
    </source>
</evidence>
<dbReference type="OrthoDB" id="10261556at2759"/>
<name>B7FQC4_PHATC</name>
<evidence type="ECO:0000313" key="10">
    <source>
        <dbReference type="EMBL" id="EEC51313.1"/>
    </source>
</evidence>
<dbReference type="Gene3D" id="3.40.50.300">
    <property type="entry name" value="P-loop containing nucleotide triphosphate hydrolases"/>
    <property type="match status" value="2"/>
</dbReference>
<keyword evidence="11" id="KW-1185">Reference proteome</keyword>
<feature type="non-terminal residue" evidence="10">
    <location>
        <position position="348"/>
    </location>
</feature>
<dbReference type="InterPro" id="IPR004589">
    <property type="entry name" value="DNA_helicase_ATP-dep_RecQ"/>
</dbReference>
<dbReference type="GeneID" id="7196825"/>
<evidence type="ECO:0000313" key="11">
    <source>
        <dbReference type="Proteomes" id="UP000000759"/>
    </source>
</evidence>
<feature type="domain" description="Helicase C-terminal" evidence="9">
    <location>
        <begin position="213"/>
        <end position="348"/>
    </location>
</feature>
<dbReference type="GO" id="GO:0005694">
    <property type="term" value="C:chromosome"/>
    <property type="evidence" value="ECO:0007669"/>
    <property type="project" value="TreeGrafter"/>
</dbReference>
<dbReference type="InParanoid" id="B7FQC4"/>
<dbReference type="HOGENOM" id="CLU_001103_9_7_1"/>
<dbReference type="SMART" id="SM00487">
    <property type="entry name" value="DEXDc"/>
    <property type="match status" value="1"/>
</dbReference>
<dbReference type="eggNOG" id="KOG0351">
    <property type="taxonomic scope" value="Eukaryota"/>
</dbReference>
<dbReference type="PANTHER" id="PTHR13710">
    <property type="entry name" value="DNA HELICASE RECQ FAMILY MEMBER"/>
    <property type="match status" value="1"/>
</dbReference>
<keyword evidence="5" id="KW-0067">ATP-binding</keyword>
<dbReference type="CDD" id="cd17920">
    <property type="entry name" value="DEXHc_RecQ"/>
    <property type="match status" value="1"/>
</dbReference>
<dbReference type="STRING" id="556484.B7FQC4"/>
<keyword evidence="4" id="KW-0347">Helicase</keyword>
<evidence type="ECO:0000256" key="6">
    <source>
        <dbReference type="ARBA" id="ARBA00034617"/>
    </source>
</evidence>
<dbReference type="GO" id="GO:0005737">
    <property type="term" value="C:cytoplasm"/>
    <property type="evidence" value="ECO:0007669"/>
    <property type="project" value="TreeGrafter"/>
</dbReference>
<dbReference type="GO" id="GO:0005524">
    <property type="term" value="F:ATP binding"/>
    <property type="evidence" value="ECO:0007669"/>
    <property type="project" value="UniProtKB-KW"/>
</dbReference>
<dbReference type="InterPro" id="IPR014001">
    <property type="entry name" value="Helicase_ATP-bd"/>
</dbReference>